<dbReference type="GeneID" id="67369810"/>
<dbReference type="KEGG" id="mhay:VK67_10535"/>
<evidence type="ECO:0000313" key="5">
    <source>
        <dbReference type="EMBL" id="TRB75764.1"/>
    </source>
</evidence>
<organism evidence="5 8">
    <name type="scientific">Mannheimia haemolytica</name>
    <name type="common">Pasteurella haemolytica</name>
    <dbReference type="NCBI Taxonomy" id="75985"/>
    <lineage>
        <taxon>Bacteria</taxon>
        <taxon>Pseudomonadati</taxon>
        <taxon>Pseudomonadota</taxon>
        <taxon>Gammaproteobacteria</taxon>
        <taxon>Pasteurellales</taxon>
        <taxon>Pasteurellaceae</taxon>
        <taxon>Mannheimia</taxon>
    </lineage>
</organism>
<keyword evidence="9" id="KW-1185">Reference proteome</keyword>
<evidence type="ECO:0000313" key="7">
    <source>
        <dbReference type="Proteomes" id="UP000254802"/>
    </source>
</evidence>
<protein>
    <submittedName>
        <fullName evidence="5">Uncharacterized protein</fullName>
    </submittedName>
</protein>
<name>A0A249A327_MANHA</name>
<dbReference type="Proteomes" id="UP000254802">
    <property type="component" value="Unassembled WGS sequence"/>
</dbReference>
<evidence type="ECO:0000313" key="9">
    <source>
        <dbReference type="Proteomes" id="UP000318394"/>
    </source>
</evidence>
<evidence type="ECO:0000313" key="2">
    <source>
        <dbReference type="EMBL" id="STY60573.1"/>
    </source>
</evidence>
<evidence type="ECO:0000313" key="8">
    <source>
        <dbReference type="Proteomes" id="UP000315164"/>
    </source>
</evidence>
<dbReference type="EMBL" id="UGPL01000006">
    <property type="protein sequence ID" value="STY65823.1"/>
    <property type="molecule type" value="Genomic_DNA"/>
</dbReference>
<reference evidence="8 9" key="2">
    <citation type="journal article" date="2019" name="Vet. Microbiol.">
        <title>Genetic characterization of susceptible and multi-drug resistant Mannheimia haemolytica isolated from high-risk stocker calves prior to and after antimicrobial metaphylaxis.</title>
        <authorList>
            <person name="Snyder E.R."/>
            <person name="Alvarez-Narvaez S."/>
            <person name="Credille B.C."/>
        </authorList>
    </citation>
    <scope>NUCLEOTIDE SEQUENCE [LARGE SCALE GENOMIC DNA]</scope>
    <source>
        <strain evidence="5 8">UGA-R5-128-1</strain>
        <strain evidence="4 9">UGA-R7-163-1</strain>
    </source>
</reference>
<keyword evidence="1" id="KW-0732">Signal</keyword>
<dbReference type="OrthoDB" id="58662at2"/>
<reference evidence="6 7" key="1">
    <citation type="submission" date="2018-06" db="EMBL/GenBank/DDBJ databases">
        <authorList>
            <consortium name="Pathogen Informatics"/>
            <person name="Doyle S."/>
        </authorList>
    </citation>
    <scope>NUCLEOTIDE SEQUENCE [LARGE SCALE GENOMIC DNA]</scope>
    <source>
        <strain evidence="2 7">NCTC10638</strain>
        <strain evidence="3 6">NCTC9380</strain>
    </source>
</reference>
<evidence type="ECO:0000313" key="6">
    <source>
        <dbReference type="Proteomes" id="UP000254031"/>
    </source>
</evidence>
<feature type="signal peptide" evidence="1">
    <location>
        <begin position="1"/>
        <end position="18"/>
    </location>
</feature>
<dbReference type="KEGG" id="mhaq:WC39_10535"/>
<evidence type="ECO:0000256" key="1">
    <source>
        <dbReference type="SAM" id="SignalP"/>
    </source>
</evidence>
<dbReference type="RefSeq" id="WP_006249045.1">
    <property type="nucleotide sequence ID" value="NZ_CP011098.1"/>
</dbReference>
<gene>
    <name evidence="5" type="ORF">FEA53_03645</name>
    <name evidence="4" type="ORF">FEB89_03650</name>
    <name evidence="2" type="ORF">NCTC10638_01778</name>
    <name evidence="3" type="ORF">NCTC9380_01093</name>
</gene>
<dbReference type="Proteomes" id="UP000318394">
    <property type="component" value="Unassembled WGS sequence"/>
</dbReference>
<sequence>MKKSILLILSLFSASLFADVQLSPLPLPQIGKVSQFDLSEQGELVVINQQKQLWRVTQQAQKLADGVSTEIEPKAQYQRIALADQNGHFMLWTADKIYTSNIPLAPKATMTALNFATIAVTKQNGQFKLARIETQGNQATITATAETEVLPDAHPLQIDFDAETPNQGHIAVLAKPDDFTYQHGVLGDDVEAGEIQFLERHTLNPLAEKLTQQGRVFEANRWATFTENGKTKIVSVISGDGNGASTVVIGVKDGKLSIEAESEPLSTNRWQSPFIFNRKLYAIQMPHLKGNLVEYSLKGNQLAERFITSGLSNHRYGDHETNLVATTETFALIPQMGYQQVVVLDKTGKITELPTALPAGIKQTKADSNKAYLLLKNGEIWVAEEK</sequence>
<dbReference type="Proteomes" id="UP000315164">
    <property type="component" value="Unassembled WGS sequence"/>
</dbReference>
<dbReference type="STRING" id="75985.WC39_10535"/>
<dbReference type="EMBL" id="VAJI01000004">
    <property type="protein sequence ID" value="TRB39265.1"/>
    <property type="molecule type" value="Genomic_DNA"/>
</dbReference>
<accession>A0A249A327</accession>
<proteinExistence type="predicted"/>
<evidence type="ECO:0000313" key="3">
    <source>
        <dbReference type="EMBL" id="STY65823.1"/>
    </source>
</evidence>
<dbReference type="Proteomes" id="UP000254031">
    <property type="component" value="Unassembled WGS sequence"/>
</dbReference>
<dbReference type="EMBL" id="VAJB01000004">
    <property type="protein sequence ID" value="TRB75764.1"/>
    <property type="molecule type" value="Genomic_DNA"/>
</dbReference>
<dbReference type="AlphaFoldDB" id="A0A249A327"/>
<feature type="chain" id="PRO_5044570337" evidence="1">
    <location>
        <begin position="19"/>
        <end position="386"/>
    </location>
</feature>
<evidence type="ECO:0000313" key="4">
    <source>
        <dbReference type="EMBL" id="TRB39265.1"/>
    </source>
</evidence>
<dbReference type="EMBL" id="UGPN01000002">
    <property type="protein sequence ID" value="STY60573.1"/>
    <property type="molecule type" value="Genomic_DNA"/>
</dbReference>